<dbReference type="AlphaFoldDB" id="A0A6P1DTI1"/>
<gene>
    <name evidence="1" type="ORF">G3480_06655</name>
</gene>
<reference evidence="1 2" key="2">
    <citation type="submission" date="2020-02" db="EMBL/GenBank/DDBJ databases">
        <title>Genome sequences of Thiorhodococcus mannitoliphagus and Thiorhodococcus minor, purple sulfur photosynthetic bacteria in the gammaproteobacterial family, Chromatiaceae.</title>
        <authorList>
            <person name="Aviles F.A."/>
            <person name="Meyer T.E."/>
            <person name="Kyndt J.A."/>
        </authorList>
    </citation>
    <scope>NUCLEOTIDE SEQUENCE [LARGE SCALE GENOMIC DNA]</scope>
    <source>
        <strain evidence="1 2">DSM 18266</strain>
    </source>
</reference>
<name>A0A6P1DTI1_9GAMM</name>
<comment type="caution">
    <text evidence="1">The sequence shown here is derived from an EMBL/GenBank/DDBJ whole genome shotgun (WGS) entry which is preliminary data.</text>
</comment>
<evidence type="ECO:0000313" key="2">
    <source>
        <dbReference type="Proteomes" id="UP000471640"/>
    </source>
</evidence>
<reference evidence="2" key="1">
    <citation type="journal article" date="2020" name="Microbiol. Resour. Announc.">
        <title>Draft Genome Sequences of Thiorhodococcus mannitoliphagus and Thiorhodococcus minor, Purple Sulfur Photosynthetic Bacteria in the Gammaproteobacterial Family Chromatiaceae.</title>
        <authorList>
            <person name="Aviles F.A."/>
            <person name="Meyer T.E."/>
            <person name="Kyndt J.A."/>
        </authorList>
    </citation>
    <scope>NUCLEOTIDE SEQUENCE [LARGE SCALE GENOMIC DNA]</scope>
    <source>
        <strain evidence="2">DSM 18266</strain>
    </source>
</reference>
<keyword evidence="2" id="KW-1185">Reference proteome</keyword>
<accession>A0A6P1DTI1</accession>
<dbReference type="Proteomes" id="UP000471640">
    <property type="component" value="Unassembled WGS sequence"/>
</dbReference>
<organism evidence="1 2">
    <name type="scientific">Thiorhodococcus mannitoliphagus</name>
    <dbReference type="NCBI Taxonomy" id="329406"/>
    <lineage>
        <taxon>Bacteria</taxon>
        <taxon>Pseudomonadati</taxon>
        <taxon>Pseudomonadota</taxon>
        <taxon>Gammaproteobacteria</taxon>
        <taxon>Chromatiales</taxon>
        <taxon>Chromatiaceae</taxon>
        <taxon>Thiorhodococcus</taxon>
    </lineage>
</organism>
<evidence type="ECO:0000313" key="1">
    <source>
        <dbReference type="EMBL" id="NEX19996.1"/>
    </source>
</evidence>
<dbReference type="RefSeq" id="WP_164652959.1">
    <property type="nucleotide sequence ID" value="NZ_JAAIJR010000019.1"/>
</dbReference>
<dbReference type="EMBL" id="JAAIJR010000019">
    <property type="protein sequence ID" value="NEX19996.1"/>
    <property type="molecule type" value="Genomic_DNA"/>
</dbReference>
<proteinExistence type="predicted"/>
<evidence type="ECO:0008006" key="3">
    <source>
        <dbReference type="Google" id="ProtNLM"/>
    </source>
</evidence>
<sequence length="292" mass="33338">MPSLREKMAENGFESNDDYEFQLRCLLESPSRGIRTLNIAGEGERRKTAFANALARSLDFPHLLYHDFTDESPPLPDVILPPSRDELGREEPPIEPLDQILSEACAQSEGEPTVLILDQLHAADFREHIRIHRLVSSCYWDVKDGRYFANARHLLLFLISEEPLYHALQKESFRVWINRASERHLDYRPTEFGLTSQAQPLFDALAQLFRELDAAPTRSEFARILSDLQLHVRTTEHLQLSLFGRTEGLERAAIASPEHQSRLTSVVDAAQTLLVTEHIELSGSPDHKRDPE</sequence>
<protein>
    <recommendedName>
        <fullName evidence="3">ATP-binding protein</fullName>
    </recommendedName>
</protein>